<dbReference type="RefSeq" id="WP_139466095.1">
    <property type="nucleotide sequence ID" value="NZ_VDHJ01000011.1"/>
</dbReference>
<comment type="caution">
    <text evidence="3">The sequence shown here is derived from an EMBL/GenBank/DDBJ whole genome shotgun (WGS) entry which is preliminary data.</text>
</comment>
<dbReference type="GO" id="GO:0004519">
    <property type="term" value="F:endonuclease activity"/>
    <property type="evidence" value="ECO:0007669"/>
    <property type="project" value="UniProtKB-KW"/>
</dbReference>
<gene>
    <name evidence="3" type="ORF">FHE74_08560</name>
</gene>
<keyword evidence="4" id="KW-1185">Reference proteome</keyword>
<evidence type="ECO:0000259" key="2">
    <source>
        <dbReference type="SMART" id="SM00507"/>
    </source>
</evidence>
<dbReference type="SMART" id="SM00507">
    <property type="entry name" value="HNHc"/>
    <property type="match status" value="1"/>
</dbReference>
<evidence type="ECO:0000256" key="1">
    <source>
        <dbReference type="SAM" id="MobiDB-lite"/>
    </source>
</evidence>
<feature type="compositionally biased region" description="Polar residues" evidence="1">
    <location>
        <begin position="125"/>
        <end position="135"/>
    </location>
</feature>
<evidence type="ECO:0000313" key="3">
    <source>
        <dbReference type="EMBL" id="TNL96072.1"/>
    </source>
</evidence>
<evidence type="ECO:0000313" key="4">
    <source>
        <dbReference type="Proteomes" id="UP000312032"/>
    </source>
</evidence>
<dbReference type="Gene3D" id="1.10.30.50">
    <property type="match status" value="1"/>
</dbReference>
<feature type="domain" description="HNH nuclease" evidence="2">
    <location>
        <begin position="255"/>
        <end position="307"/>
    </location>
</feature>
<feature type="region of interest" description="Disordered" evidence="1">
    <location>
        <begin position="114"/>
        <end position="135"/>
    </location>
</feature>
<proteinExistence type="predicted"/>
<dbReference type="Proteomes" id="UP000312032">
    <property type="component" value="Unassembled WGS sequence"/>
</dbReference>
<dbReference type="GO" id="GO:0003676">
    <property type="term" value="F:nucleic acid binding"/>
    <property type="evidence" value="ECO:0007669"/>
    <property type="project" value="InterPro"/>
</dbReference>
<protein>
    <submittedName>
        <fullName evidence="3">HNH endonuclease</fullName>
    </submittedName>
</protein>
<name>A0A5C4U2B6_9CORY</name>
<feature type="compositionally biased region" description="Basic and acidic residues" evidence="1">
    <location>
        <begin position="307"/>
        <end position="324"/>
    </location>
</feature>
<dbReference type="AlphaFoldDB" id="A0A5C4U2B6"/>
<dbReference type="Pfam" id="PF01844">
    <property type="entry name" value="HNH"/>
    <property type="match status" value="1"/>
</dbReference>
<dbReference type="InterPro" id="IPR002711">
    <property type="entry name" value="HNH"/>
</dbReference>
<reference evidence="3 4" key="1">
    <citation type="submission" date="2019-06" db="EMBL/GenBank/DDBJ databases">
        <authorList>
            <person name="Li J."/>
        </authorList>
    </citation>
    <scope>NUCLEOTIDE SEQUENCE [LARGE SCALE GENOMIC DNA]</scope>
    <source>
        <strain evidence="3 4">LMG 28165</strain>
    </source>
</reference>
<organism evidence="3 4">
    <name type="scientific">Corynebacterium tapiri</name>
    <dbReference type="NCBI Taxonomy" id="1448266"/>
    <lineage>
        <taxon>Bacteria</taxon>
        <taxon>Bacillati</taxon>
        <taxon>Actinomycetota</taxon>
        <taxon>Actinomycetes</taxon>
        <taxon>Mycobacteriales</taxon>
        <taxon>Corynebacteriaceae</taxon>
        <taxon>Corynebacterium</taxon>
    </lineage>
</organism>
<feature type="region of interest" description="Disordered" evidence="1">
    <location>
        <begin position="307"/>
        <end position="359"/>
    </location>
</feature>
<dbReference type="EMBL" id="VDHJ01000011">
    <property type="protein sequence ID" value="TNL96072.1"/>
    <property type="molecule type" value="Genomic_DNA"/>
</dbReference>
<dbReference type="GO" id="GO:0008270">
    <property type="term" value="F:zinc ion binding"/>
    <property type="evidence" value="ECO:0007669"/>
    <property type="project" value="InterPro"/>
</dbReference>
<dbReference type="OrthoDB" id="4412276at2"/>
<keyword evidence="3" id="KW-0378">Hydrolase</keyword>
<dbReference type="InterPro" id="IPR003615">
    <property type="entry name" value="HNH_nuc"/>
</dbReference>
<sequence length="359" mass="39547">MNPLDILRTQGLGLLAAIREAGDSDLLRATFSASQLVRYRRAAEMLHRAPLARQRLAQASLERILVITKHARGLRHGDRYALLAELALLDGSIDDIDLKARDIVRARNAGNGPNLGRRAVRGGKTTDTNGNRTFTVTGPERDIKRLLSTLDARARSLRAQDTALTYEQAMYDALMTSTGPAPYSLMPQVIIPLPDWLRLRSHDGDETIFAATDGTTVTGAELVSGLMADDHVAVLYEPLVGPVNAYRAQRHANSKQRLIIEGRDLMCQWPGCTTPATECQMHHVTAWKHGGNTNLDGLVALCRKHNGRNDDSPDRPPRNGRIDIGDDGSVYWSRGDTVRRNNHPLLDKSGRAVAKRVPQ</sequence>
<accession>A0A5C4U2B6</accession>
<dbReference type="CDD" id="cd00085">
    <property type="entry name" value="HNHc"/>
    <property type="match status" value="1"/>
</dbReference>
<keyword evidence="3" id="KW-0540">Nuclease</keyword>
<keyword evidence="3" id="KW-0255">Endonuclease</keyword>